<evidence type="ECO:0000256" key="1">
    <source>
        <dbReference type="SAM" id="SignalP"/>
    </source>
</evidence>
<evidence type="ECO:0000313" key="2">
    <source>
        <dbReference type="EMBL" id="GBF80270.1"/>
    </source>
</evidence>
<keyword evidence="3" id="KW-1185">Reference proteome</keyword>
<keyword evidence="1" id="KW-0732">Signal</keyword>
<accession>A0A401IGF4</accession>
<protein>
    <submittedName>
        <fullName evidence="2">Quinoprotein</fullName>
    </submittedName>
</protein>
<proteinExistence type="predicted"/>
<evidence type="ECO:0000313" key="3">
    <source>
        <dbReference type="Proteomes" id="UP000287247"/>
    </source>
</evidence>
<reference evidence="3" key="1">
    <citation type="submission" date="2017-05" db="EMBL/GenBank/DDBJ databases">
        <title>Physiological properties and genetic analysis related to exopolysaccharide production of fresh-water unicellular cyanobacterium Aphanothece sacrum, Suizenji Nori, that has been cultured as a food source in Japan.</title>
        <authorList>
            <person name="Kanesaki Y."/>
            <person name="Yoshikawa S."/>
            <person name="Ohki K."/>
        </authorList>
    </citation>
    <scope>NUCLEOTIDE SEQUENCE [LARGE SCALE GENOMIC DNA]</scope>
    <source>
        <strain evidence="3">FPU1</strain>
    </source>
</reference>
<sequence length="326" mass="35161">MKILNPPKFVSRSLIGAVGLSAITLIPVKAQAAGGPFNAGPTDDVTQSLGSFQIVVNRKWRHLFVGQPASLYNKKTFTLTSPILFDSNTVIGRSNPHIDGDAADTGGAIVGTAKRIISDSDFSIMPLEFKLPAAREVHTNVESLLLTGGGGFNVRVGSKAPNRPISPGEVQSNATGDDIGNTNFDFPAKSFFNVFAEVDIPGLGTLFNTKALFLRGDDNLMNFPPKVVYLHESSDPVRVYFKSCLPVIRRCTPGQAFGSLTLAGHGIGFNQDDFAEFDFRLTKSARIPVDPREMPEPLTILGSATAMGFGTFFKRKLGKKRQQDKA</sequence>
<dbReference type="RefSeq" id="WP_227873367.1">
    <property type="nucleotide sequence ID" value="NZ_BDQK01000006.1"/>
</dbReference>
<feature type="chain" id="PRO_5019546554" evidence="1">
    <location>
        <begin position="33"/>
        <end position="326"/>
    </location>
</feature>
<dbReference type="InterPro" id="IPR026374">
    <property type="entry name" value="Cyano_PEP"/>
</dbReference>
<organism evidence="2 3">
    <name type="scientific">Aphanothece sacrum FPU1</name>
    <dbReference type="NCBI Taxonomy" id="1920663"/>
    <lineage>
        <taxon>Bacteria</taxon>
        <taxon>Bacillati</taxon>
        <taxon>Cyanobacteriota</taxon>
        <taxon>Cyanophyceae</taxon>
        <taxon>Oscillatoriophycideae</taxon>
        <taxon>Chroococcales</taxon>
        <taxon>Aphanothecaceae</taxon>
        <taxon>Aphanothece</taxon>
    </lineage>
</organism>
<comment type="caution">
    <text evidence="2">The sequence shown here is derived from an EMBL/GenBank/DDBJ whole genome shotgun (WGS) entry which is preliminary data.</text>
</comment>
<gene>
    <name evidence="2" type="ORF">AsFPU1_1671</name>
</gene>
<dbReference type="EMBL" id="BDQK01000006">
    <property type="protein sequence ID" value="GBF80270.1"/>
    <property type="molecule type" value="Genomic_DNA"/>
</dbReference>
<dbReference type="Proteomes" id="UP000287247">
    <property type="component" value="Unassembled WGS sequence"/>
</dbReference>
<dbReference type="NCBIfam" id="TIGR04155">
    <property type="entry name" value="cyano_PEP"/>
    <property type="match status" value="1"/>
</dbReference>
<name>A0A401IGF4_APHSA</name>
<feature type="signal peptide" evidence="1">
    <location>
        <begin position="1"/>
        <end position="32"/>
    </location>
</feature>
<dbReference type="AlphaFoldDB" id="A0A401IGF4"/>